<organism evidence="3 4">
    <name type="scientific">Arthrobacter gengyunqii</name>
    <dbReference type="NCBI Taxonomy" id="2886940"/>
    <lineage>
        <taxon>Bacteria</taxon>
        <taxon>Bacillati</taxon>
        <taxon>Actinomycetota</taxon>
        <taxon>Actinomycetes</taxon>
        <taxon>Micrococcales</taxon>
        <taxon>Micrococcaceae</taxon>
        <taxon>Arthrobacter</taxon>
    </lineage>
</organism>
<sequence>MSNPLTLNAPADEPLMEYSRDFDFPVHDVFRAHVEPDAYAQWIGPQDVTTRIDRFEPRTGGSYRFVHSRGSDEYAFRGVFHTVRQDEFLLQTFEFEADPEVVTLEYSTFTALPGGRCRLTGRSLYPSVESRNQFLANGMEEGMSDGYNQLDEFLARNGSTG</sequence>
<protein>
    <submittedName>
        <fullName evidence="3">SRPBCC family protein</fullName>
    </submittedName>
</protein>
<evidence type="ECO:0000256" key="1">
    <source>
        <dbReference type="ARBA" id="ARBA00006817"/>
    </source>
</evidence>
<keyword evidence="4" id="KW-1185">Reference proteome</keyword>
<dbReference type="Gene3D" id="3.30.530.20">
    <property type="match status" value="1"/>
</dbReference>
<comment type="caution">
    <text evidence="3">The sequence shown here is derived from an EMBL/GenBank/DDBJ whole genome shotgun (WGS) entry which is preliminary data.</text>
</comment>
<evidence type="ECO:0000259" key="2">
    <source>
        <dbReference type="Pfam" id="PF08327"/>
    </source>
</evidence>
<evidence type="ECO:0000313" key="4">
    <source>
        <dbReference type="Proteomes" id="UP001139168"/>
    </source>
</evidence>
<dbReference type="EMBL" id="JAJFZQ010000006">
    <property type="protein sequence ID" value="MCC3266972.1"/>
    <property type="molecule type" value="Genomic_DNA"/>
</dbReference>
<proteinExistence type="inferred from homology"/>
<feature type="domain" description="Activator of Hsp90 ATPase homologue 1/2-like C-terminal" evidence="2">
    <location>
        <begin position="23"/>
        <end position="154"/>
    </location>
</feature>
<dbReference type="InterPro" id="IPR023393">
    <property type="entry name" value="START-like_dom_sf"/>
</dbReference>
<name>A0ABS8GLV9_9MICC</name>
<dbReference type="Pfam" id="PF08327">
    <property type="entry name" value="AHSA1"/>
    <property type="match status" value="1"/>
</dbReference>
<dbReference type="RefSeq" id="WP_227891774.1">
    <property type="nucleotide sequence ID" value="NZ_JAJFZQ010000006.1"/>
</dbReference>
<dbReference type="CDD" id="cd07826">
    <property type="entry name" value="SRPBCC_CalC_Aha1-like_9"/>
    <property type="match status" value="1"/>
</dbReference>
<dbReference type="Proteomes" id="UP001139168">
    <property type="component" value="Unassembled WGS sequence"/>
</dbReference>
<accession>A0ABS8GLV9</accession>
<dbReference type="InterPro" id="IPR013538">
    <property type="entry name" value="ASHA1/2-like_C"/>
</dbReference>
<comment type="similarity">
    <text evidence="1">Belongs to the AHA1 family.</text>
</comment>
<reference evidence="3" key="1">
    <citation type="submission" date="2021-10" db="EMBL/GenBank/DDBJ databases">
        <title>Novel species in genus Arthrobacter.</title>
        <authorList>
            <person name="Liu Y."/>
        </authorList>
    </citation>
    <scope>NUCLEOTIDE SEQUENCE</scope>
    <source>
        <strain evidence="3">Zg-Y786</strain>
    </source>
</reference>
<dbReference type="SUPFAM" id="SSF55961">
    <property type="entry name" value="Bet v1-like"/>
    <property type="match status" value="1"/>
</dbReference>
<evidence type="ECO:0000313" key="3">
    <source>
        <dbReference type="EMBL" id="MCC3266972.1"/>
    </source>
</evidence>
<gene>
    <name evidence="3" type="ORF">LJ752_13075</name>
</gene>